<dbReference type="AlphaFoldDB" id="A0AA39TMS9"/>
<dbReference type="EMBL" id="JAULSR010000008">
    <property type="protein sequence ID" value="KAK0613024.1"/>
    <property type="molecule type" value="Genomic_DNA"/>
</dbReference>
<dbReference type="Proteomes" id="UP001174934">
    <property type="component" value="Unassembled WGS sequence"/>
</dbReference>
<organism evidence="2 3">
    <name type="scientific">Bombardia bombarda</name>
    <dbReference type="NCBI Taxonomy" id="252184"/>
    <lineage>
        <taxon>Eukaryota</taxon>
        <taxon>Fungi</taxon>
        <taxon>Dikarya</taxon>
        <taxon>Ascomycota</taxon>
        <taxon>Pezizomycotina</taxon>
        <taxon>Sordariomycetes</taxon>
        <taxon>Sordariomycetidae</taxon>
        <taxon>Sordariales</taxon>
        <taxon>Lasiosphaeriaceae</taxon>
        <taxon>Bombardia</taxon>
    </lineage>
</organism>
<protein>
    <submittedName>
        <fullName evidence="2">Uncharacterized protein</fullName>
    </submittedName>
</protein>
<keyword evidence="3" id="KW-1185">Reference proteome</keyword>
<evidence type="ECO:0000313" key="3">
    <source>
        <dbReference type="Proteomes" id="UP001174934"/>
    </source>
</evidence>
<feature type="transmembrane region" description="Helical" evidence="1">
    <location>
        <begin position="91"/>
        <end position="113"/>
    </location>
</feature>
<gene>
    <name evidence="2" type="ORF">B0T17DRAFT_394610</name>
</gene>
<reference evidence="2" key="1">
    <citation type="submission" date="2023-06" db="EMBL/GenBank/DDBJ databases">
        <title>Genome-scale phylogeny and comparative genomics of the fungal order Sordariales.</title>
        <authorList>
            <consortium name="Lawrence Berkeley National Laboratory"/>
            <person name="Hensen N."/>
            <person name="Bonometti L."/>
            <person name="Westerberg I."/>
            <person name="Brannstrom I.O."/>
            <person name="Guillou S."/>
            <person name="Cros-Aarteil S."/>
            <person name="Calhoun S."/>
            <person name="Haridas S."/>
            <person name="Kuo A."/>
            <person name="Mondo S."/>
            <person name="Pangilinan J."/>
            <person name="Riley R."/>
            <person name="LaButti K."/>
            <person name="Andreopoulos B."/>
            <person name="Lipzen A."/>
            <person name="Chen C."/>
            <person name="Yanf M."/>
            <person name="Daum C."/>
            <person name="Ng V."/>
            <person name="Clum A."/>
            <person name="Steindorff A."/>
            <person name="Ohm R."/>
            <person name="Martin F."/>
            <person name="Silar P."/>
            <person name="Natvig D."/>
            <person name="Lalanne C."/>
            <person name="Gautier V."/>
            <person name="Ament-velasquez S.L."/>
            <person name="Kruys A."/>
            <person name="Hutchinson M.I."/>
            <person name="Powell A.J."/>
            <person name="Barry K."/>
            <person name="Miller A.N."/>
            <person name="Grigoriev I.V."/>
            <person name="Debuchy R."/>
            <person name="Gladieux P."/>
            <person name="Thoren M.H."/>
            <person name="Johannesson H."/>
        </authorList>
    </citation>
    <scope>NUCLEOTIDE SEQUENCE</scope>
    <source>
        <strain evidence="2">SMH3391-2</strain>
    </source>
</reference>
<feature type="transmembrane region" description="Helical" evidence="1">
    <location>
        <begin position="20"/>
        <end position="38"/>
    </location>
</feature>
<feature type="transmembrane region" description="Helical" evidence="1">
    <location>
        <begin position="59"/>
        <end position="85"/>
    </location>
</feature>
<sequence>MCENHRLLSLVGTLGKDGHLFIFQLFPSSSFPPLLIIVSSRAHANVQVGNMHQANPLMLVAGACAASVCFSFSSFSLLLLLLLLLPTRTVRLIYITHIPPIIPPWGACPLWIGRYPKKKQGKKRVKTATE</sequence>
<evidence type="ECO:0000256" key="1">
    <source>
        <dbReference type="SAM" id="Phobius"/>
    </source>
</evidence>
<keyword evidence="1" id="KW-0812">Transmembrane</keyword>
<evidence type="ECO:0000313" key="2">
    <source>
        <dbReference type="EMBL" id="KAK0613024.1"/>
    </source>
</evidence>
<name>A0AA39TMS9_9PEZI</name>
<keyword evidence="1" id="KW-0472">Membrane</keyword>
<proteinExistence type="predicted"/>
<accession>A0AA39TMS9</accession>
<comment type="caution">
    <text evidence="2">The sequence shown here is derived from an EMBL/GenBank/DDBJ whole genome shotgun (WGS) entry which is preliminary data.</text>
</comment>
<keyword evidence="1" id="KW-1133">Transmembrane helix</keyword>